<dbReference type="InterPro" id="IPR004097">
    <property type="entry name" value="DHHA2"/>
</dbReference>
<dbReference type="InterPro" id="IPR001667">
    <property type="entry name" value="DDH_dom"/>
</dbReference>
<evidence type="ECO:0000259" key="8">
    <source>
        <dbReference type="SMART" id="SM01131"/>
    </source>
</evidence>
<evidence type="ECO:0000256" key="2">
    <source>
        <dbReference type="ARBA" id="ARBA00012146"/>
    </source>
</evidence>
<dbReference type="InterPro" id="IPR038763">
    <property type="entry name" value="DHH_sf"/>
</dbReference>
<dbReference type="GO" id="GO:0005737">
    <property type="term" value="C:cytoplasm"/>
    <property type="evidence" value="ECO:0007669"/>
    <property type="project" value="InterPro"/>
</dbReference>
<dbReference type="InterPro" id="IPR038222">
    <property type="entry name" value="DHHA2_dom_sf"/>
</dbReference>
<proteinExistence type="predicted"/>
<accession>A0A1W1C652</accession>
<reference evidence="9" key="1">
    <citation type="submission" date="2016-10" db="EMBL/GenBank/DDBJ databases">
        <authorList>
            <person name="de Groot N.N."/>
        </authorList>
    </citation>
    <scope>NUCLEOTIDE SEQUENCE</scope>
</reference>
<evidence type="ECO:0000256" key="7">
    <source>
        <dbReference type="ARBA" id="ARBA00047820"/>
    </source>
</evidence>
<evidence type="ECO:0000256" key="3">
    <source>
        <dbReference type="ARBA" id="ARBA00022723"/>
    </source>
</evidence>
<dbReference type="EMBL" id="FPHK01000052">
    <property type="protein sequence ID" value="SFV61249.1"/>
    <property type="molecule type" value="Genomic_DNA"/>
</dbReference>
<dbReference type="Pfam" id="PF01368">
    <property type="entry name" value="DHH"/>
    <property type="match status" value="1"/>
</dbReference>
<evidence type="ECO:0000256" key="1">
    <source>
        <dbReference type="ARBA" id="ARBA00001936"/>
    </source>
</evidence>
<evidence type="ECO:0000256" key="4">
    <source>
        <dbReference type="ARBA" id="ARBA00022801"/>
    </source>
</evidence>
<dbReference type="NCBIfam" id="NF003877">
    <property type="entry name" value="PRK05427.1"/>
    <property type="match status" value="1"/>
</dbReference>
<gene>
    <name evidence="10" type="ORF">MNB_SM-6-224</name>
    <name evidence="9" type="ORF">MNB_SM-6-589</name>
</gene>
<name>A0A1W1C652_9ZZZZ</name>
<dbReference type="Gene3D" id="3.90.1640.10">
    <property type="entry name" value="inorganic pyrophosphatase (n-terminal core)"/>
    <property type="match status" value="1"/>
</dbReference>
<dbReference type="FunFam" id="3.10.310.20:FF:000001">
    <property type="entry name" value="Probable manganese-dependent inorganic pyrophosphatase"/>
    <property type="match status" value="1"/>
</dbReference>
<keyword evidence="5" id="KW-0464">Manganese</keyword>
<dbReference type="PANTHER" id="PTHR12112">
    <property type="entry name" value="BNIP - RELATED"/>
    <property type="match status" value="1"/>
</dbReference>
<sequence>MSVYVFGHKNPDSDSIIGAISLSYLKNQVEDEEYIPARQGDISAETEFILKQFGYENRIPVLKTSVAGEKVFIVDSTDRAHFQDDIDEATILGIADHHKLGDIQTDTPLEAWIRPIGCSNTVIYEMYNAYGVEVPREIAGMMMMAILSDTVIFRSPTCTKVDTKAVKELAAIAGIEDYKKLAMDMFIVKSAVDGASARDLNTRDYKEFDMNGTKIGVGQLEMVDISVLEPREEELMQDMQKMKEENGLHTVLILLTDIMKEGSKLLVVSDDASKIEKAFNVKLENNKAWLDGVLSRKKQVIPVVQPQF</sequence>
<dbReference type="AlphaFoldDB" id="A0A1W1C652"/>
<dbReference type="PANTHER" id="PTHR12112:SF22">
    <property type="entry name" value="MANGANESE-DEPENDENT INORGANIC PYROPHOSPHATASE-RELATED"/>
    <property type="match status" value="1"/>
</dbReference>
<dbReference type="Gene3D" id="3.10.310.20">
    <property type="entry name" value="DHHA2 domain"/>
    <property type="match status" value="1"/>
</dbReference>
<comment type="catalytic activity">
    <reaction evidence="7">
        <text>diphosphate + H2O = 2 phosphate + H(+)</text>
        <dbReference type="Rhea" id="RHEA:24576"/>
        <dbReference type="ChEBI" id="CHEBI:15377"/>
        <dbReference type="ChEBI" id="CHEBI:15378"/>
        <dbReference type="ChEBI" id="CHEBI:33019"/>
        <dbReference type="ChEBI" id="CHEBI:43474"/>
        <dbReference type="EC" id="3.6.1.1"/>
    </reaction>
</comment>
<evidence type="ECO:0000256" key="6">
    <source>
        <dbReference type="ARBA" id="ARBA00032535"/>
    </source>
</evidence>
<dbReference type="EC" id="3.6.1.1" evidence="2"/>
<feature type="domain" description="DHHA2" evidence="8">
    <location>
        <begin position="182"/>
        <end position="308"/>
    </location>
</feature>
<dbReference type="GO" id="GO:0004427">
    <property type="term" value="F:inorganic diphosphate phosphatase activity"/>
    <property type="evidence" value="ECO:0007669"/>
    <property type="project" value="UniProtKB-EC"/>
</dbReference>
<keyword evidence="3" id="KW-0479">Metal-binding</keyword>
<protein>
    <recommendedName>
        <fullName evidence="2">inorganic diphosphatase</fullName>
        <ecNumber evidence="2">3.6.1.1</ecNumber>
    </recommendedName>
    <alternativeName>
        <fullName evidence="6">Pyrophosphate phospho-hydrolase</fullName>
    </alternativeName>
</protein>
<dbReference type="Pfam" id="PF02833">
    <property type="entry name" value="DHHA2"/>
    <property type="match status" value="1"/>
</dbReference>
<evidence type="ECO:0000313" key="10">
    <source>
        <dbReference type="EMBL" id="SFV68501.1"/>
    </source>
</evidence>
<evidence type="ECO:0000313" key="9">
    <source>
        <dbReference type="EMBL" id="SFV61249.1"/>
    </source>
</evidence>
<evidence type="ECO:0000256" key="5">
    <source>
        <dbReference type="ARBA" id="ARBA00023211"/>
    </source>
</evidence>
<dbReference type="FunFam" id="3.90.1640.10:FF:000001">
    <property type="entry name" value="Probable manganese-dependent inorganic pyrophosphatase"/>
    <property type="match status" value="1"/>
</dbReference>
<dbReference type="SMART" id="SM01131">
    <property type="entry name" value="DHHA2"/>
    <property type="match status" value="1"/>
</dbReference>
<dbReference type="SUPFAM" id="SSF64182">
    <property type="entry name" value="DHH phosphoesterases"/>
    <property type="match status" value="1"/>
</dbReference>
<comment type="cofactor">
    <cofactor evidence="1">
        <name>Mn(2+)</name>
        <dbReference type="ChEBI" id="CHEBI:29035"/>
    </cofactor>
</comment>
<dbReference type="EMBL" id="FPHK01000122">
    <property type="protein sequence ID" value="SFV68501.1"/>
    <property type="molecule type" value="Genomic_DNA"/>
</dbReference>
<dbReference type="GO" id="GO:0046872">
    <property type="term" value="F:metal ion binding"/>
    <property type="evidence" value="ECO:0007669"/>
    <property type="project" value="UniProtKB-KW"/>
</dbReference>
<keyword evidence="4 9" id="KW-0378">Hydrolase</keyword>
<organism evidence="9">
    <name type="scientific">hydrothermal vent metagenome</name>
    <dbReference type="NCBI Taxonomy" id="652676"/>
    <lineage>
        <taxon>unclassified sequences</taxon>
        <taxon>metagenomes</taxon>
        <taxon>ecological metagenomes</taxon>
    </lineage>
</organism>